<keyword evidence="6" id="KW-0804">Transcription</keyword>
<protein>
    <submittedName>
        <fullName evidence="8">Transcriptional regulator ferric uptake Fur</fullName>
    </submittedName>
</protein>
<evidence type="ECO:0000256" key="4">
    <source>
        <dbReference type="ARBA" id="ARBA00023015"/>
    </source>
</evidence>
<dbReference type="EMBL" id="BANI01000035">
    <property type="protein sequence ID" value="GAN95710.1"/>
    <property type="molecule type" value="Genomic_DNA"/>
</dbReference>
<name>A0A0D6PY90_KOMEU</name>
<dbReference type="SUPFAM" id="SSF46785">
    <property type="entry name" value="Winged helix' DNA-binding domain"/>
    <property type="match status" value="1"/>
</dbReference>
<dbReference type="InterPro" id="IPR036388">
    <property type="entry name" value="WH-like_DNA-bd_sf"/>
</dbReference>
<dbReference type="Gene3D" id="3.30.1490.190">
    <property type="match status" value="1"/>
</dbReference>
<feature type="binding site" evidence="7">
    <location>
        <position position="129"/>
    </location>
    <ligand>
        <name>Zn(2+)</name>
        <dbReference type="ChEBI" id="CHEBI:29105"/>
    </ligand>
</feature>
<dbReference type="GO" id="GO:0045892">
    <property type="term" value="P:negative regulation of DNA-templated transcription"/>
    <property type="evidence" value="ECO:0007669"/>
    <property type="project" value="TreeGrafter"/>
</dbReference>
<dbReference type="Pfam" id="PF01475">
    <property type="entry name" value="FUR"/>
    <property type="match status" value="1"/>
</dbReference>
<dbReference type="Proteomes" id="UP000032675">
    <property type="component" value="Unassembled WGS sequence"/>
</dbReference>
<feature type="binding site" evidence="7">
    <location>
        <position position="126"/>
    </location>
    <ligand>
        <name>Zn(2+)</name>
        <dbReference type="ChEBI" id="CHEBI:29105"/>
    </ligand>
</feature>
<feature type="binding site" evidence="7">
    <location>
        <position position="166"/>
    </location>
    <ligand>
        <name>Zn(2+)</name>
        <dbReference type="ChEBI" id="CHEBI:29105"/>
    </ligand>
</feature>
<evidence type="ECO:0000256" key="2">
    <source>
        <dbReference type="ARBA" id="ARBA00022491"/>
    </source>
</evidence>
<dbReference type="GO" id="GO:0003700">
    <property type="term" value="F:DNA-binding transcription factor activity"/>
    <property type="evidence" value="ECO:0007669"/>
    <property type="project" value="InterPro"/>
</dbReference>
<evidence type="ECO:0000256" key="6">
    <source>
        <dbReference type="ARBA" id="ARBA00023163"/>
    </source>
</evidence>
<dbReference type="CDD" id="cd07153">
    <property type="entry name" value="Fur_like"/>
    <property type="match status" value="1"/>
</dbReference>
<dbReference type="RefSeq" id="WP_048850276.1">
    <property type="nucleotide sequence ID" value="NZ_BANI01000035.1"/>
</dbReference>
<evidence type="ECO:0000256" key="1">
    <source>
        <dbReference type="ARBA" id="ARBA00007957"/>
    </source>
</evidence>
<dbReference type="InterPro" id="IPR036390">
    <property type="entry name" value="WH_DNA-bd_sf"/>
</dbReference>
<dbReference type="InterPro" id="IPR002481">
    <property type="entry name" value="FUR"/>
</dbReference>
<accession>A0A0D6PY90</accession>
<dbReference type="GO" id="GO:1900376">
    <property type="term" value="P:regulation of secondary metabolite biosynthetic process"/>
    <property type="evidence" value="ECO:0007669"/>
    <property type="project" value="TreeGrafter"/>
</dbReference>
<keyword evidence="7" id="KW-0479">Metal-binding</keyword>
<sequence>MARTIQTAGTGLPAGVETLLDQAAAVCLARAVRLTEIRRLVLGLVLAADRPLGAYDLLEQIRATRGRPVAPPTVYRALDFLMEQGLIHKIERLSAFAGCRHMLESGHACHGHACHGHVHAAQFLICGKCGRVTELDDPHILKALLEVTRARGFSVRQTTIEAEGLCAACA</sequence>
<evidence type="ECO:0000256" key="3">
    <source>
        <dbReference type="ARBA" id="ARBA00022833"/>
    </source>
</evidence>
<dbReference type="InterPro" id="IPR043135">
    <property type="entry name" value="Fur_C"/>
</dbReference>
<evidence type="ECO:0000313" key="8">
    <source>
        <dbReference type="EMBL" id="GAN95710.1"/>
    </source>
</evidence>
<keyword evidence="4" id="KW-0805">Transcription regulation</keyword>
<dbReference type="Gene3D" id="1.10.10.10">
    <property type="entry name" value="Winged helix-like DNA-binding domain superfamily/Winged helix DNA-binding domain"/>
    <property type="match status" value="1"/>
</dbReference>
<keyword evidence="5" id="KW-0238">DNA-binding</keyword>
<keyword evidence="3 7" id="KW-0862">Zinc</keyword>
<comment type="similarity">
    <text evidence="1">Belongs to the Fur family.</text>
</comment>
<dbReference type="AlphaFoldDB" id="A0A0D6PY90"/>
<reference evidence="8 9" key="1">
    <citation type="submission" date="2012-11" db="EMBL/GenBank/DDBJ databases">
        <title>Whole genome sequence of Gluconacetobacter europaeus NBRC3261.</title>
        <authorList>
            <person name="Azuma Y."/>
            <person name="Higashiura N."/>
            <person name="Hirakawa H."/>
            <person name="Matsushita K."/>
        </authorList>
    </citation>
    <scope>NUCLEOTIDE SEQUENCE [LARGE SCALE GENOMIC DNA]</scope>
    <source>
        <strain evidence="8 9">NBRC 3261</strain>
    </source>
</reference>
<dbReference type="PANTHER" id="PTHR33202">
    <property type="entry name" value="ZINC UPTAKE REGULATION PROTEIN"/>
    <property type="match status" value="1"/>
</dbReference>
<gene>
    <name evidence="8" type="ORF">Geu3261_0035_072</name>
</gene>
<dbReference type="GO" id="GO:0000976">
    <property type="term" value="F:transcription cis-regulatory region binding"/>
    <property type="evidence" value="ECO:0007669"/>
    <property type="project" value="TreeGrafter"/>
</dbReference>
<organism evidence="8 9">
    <name type="scientific">Komagataeibacter europaeus NBRC 3261</name>
    <dbReference type="NCBI Taxonomy" id="1234669"/>
    <lineage>
        <taxon>Bacteria</taxon>
        <taxon>Pseudomonadati</taxon>
        <taxon>Pseudomonadota</taxon>
        <taxon>Alphaproteobacteria</taxon>
        <taxon>Acetobacterales</taxon>
        <taxon>Acetobacteraceae</taxon>
        <taxon>Komagataeibacter</taxon>
    </lineage>
</organism>
<keyword evidence="2" id="KW-0678">Repressor</keyword>
<evidence type="ECO:0000313" key="9">
    <source>
        <dbReference type="Proteomes" id="UP000032675"/>
    </source>
</evidence>
<evidence type="ECO:0000256" key="7">
    <source>
        <dbReference type="PIRSR" id="PIRSR602481-1"/>
    </source>
</evidence>
<dbReference type="GO" id="GO:0008270">
    <property type="term" value="F:zinc ion binding"/>
    <property type="evidence" value="ECO:0007669"/>
    <property type="project" value="TreeGrafter"/>
</dbReference>
<comment type="caution">
    <text evidence="8">The sequence shown here is derived from an EMBL/GenBank/DDBJ whole genome shotgun (WGS) entry which is preliminary data.</text>
</comment>
<comment type="cofactor">
    <cofactor evidence="7">
        <name>Zn(2+)</name>
        <dbReference type="ChEBI" id="CHEBI:29105"/>
    </cofactor>
    <text evidence="7">Binds 1 zinc ion per subunit.</text>
</comment>
<proteinExistence type="inferred from homology"/>
<dbReference type="GO" id="GO:0005829">
    <property type="term" value="C:cytosol"/>
    <property type="evidence" value="ECO:0007669"/>
    <property type="project" value="TreeGrafter"/>
</dbReference>
<feature type="binding site" evidence="7">
    <location>
        <position position="169"/>
    </location>
    <ligand>
        <name>Zn(2+)</name>
        <dbReference type="ChEBI" id="CHEBI:29105"/>
    </ligand>
</feature>
<dbReference type="PANTHER" id="PTHR33202:SF6">
    <property type="entry name" value="ZINC UPTAKE REGULATION PROTEIN"/>
    <property type="match status" value="1"/>
</dbReference>
<evidence type="ECO:0000256" key="5">
    <source>
        <dbReference type="ARBA" id="ARBA00023125"/>
    </source>
</evidence>